<dbReference type="InterPro" id="IPR030900">
    <property type="entry name" value="GMC_mycofac_OxRdtase"/>
</dbReference>
<dbReference type="STRING" id="158898.SAMN04488548_136759"/>
<organism evidence="9 10">
    <name type="scientific">Gordonia westfalica</name>
    <dbReference type="NCBI Taxonomy" id="158898"/>
    <lineage>
        <taxon>Bacteria</taxon>
        <taxon>Bacillati</taxon>
        <taxon>Actinomycetota</taxon>
        <taxon>Actinomycetes</taxon>
        <taxon>Mycobacteriales</taxon>
        <taxon>Gordoniaceae</taxon>
        <taxon>Gordonia</taxon>
    </lineage>
</organism>
<keyword evidence="5" id="KW-0560">Oxidoreductase</keyword>
<dbReference type="EMBL" id="FNLM01000036">
    <property type="protein sequence ID" value="SDU83580.1"/>
    <property type="molecule type" value="Genomic_DNA"/>
</dbReference>
<dbReference type="NCBIfam" id="TIGR04542">
    <property type="entry name" value="GMC_mycofac_2"/>
    <property type="match status" value="1"/>
</dbReference>
<name>A0A1H2LRE1_9ACTN</name>
<keyword evidence="3" id="KW-0285">Flavoprotein</keyword>
<dbReference type="InterPro" id="IPR036188">
    <property type="entry name" value="FAD/NAD-bd_sf"/>
</dbReference>
<dbReference type="Pfam" id="PF00732">
    <property type="entry name" value="GMC_oxred_N"/>
    <property type="match status" value="1"/>
</dbReference>
<dbReference type="AlphaFoldDB" id="A0A1H2LRE1"/>
<dbReference type="GO" id="GO:0016614">
    <property type="term" value="F:oxidoreductase activity, acting on CH-OH group of donors"/>
    <property type="evidence" value="ECO:0007669"/>
    <property type="project" value="InterPro"/>
</dbReference>
<evidence type="ECO:0000256" key="5">
    <source>
        <dbReference type="ARBA" id="ARBA00023002"/>
    </source>
</evidence>
<dbReference type="PROSITE" id="PS51257">
    <property type="entry name" value="PROKAR_LIPOPROTEIN"/>
    <property type="match status" value="1"/>
</dbReference>
<dbReference type="PANTHER" id="PTHR42784">
    <property type="entry name" value="PYRANOSE 2-OXIDASE"/>
    <property type="match status" value="1"/>
</dbReference>
<protein>
    <submittedName>
        <fullName evidence="9">GMC family mycofactocin-associated oxidreductase</fullName>
    </submittedName>
</protein>
<evidence type="ECO:0000259" key="7">
    <source>
        <dbReference type="Pfam" id="PF00732"/>
    </source>
</evidence>
<accession>A0A1H2LRE1</accession>
<dbReference type="InterPro" id="IPR012132">
    <property type="entry name" value="GMC_OxRdtase"/>
</dbReference>
<feature type="domain" description="Glucose-methanol-choline oxidoreductase C-terminal" evidence="8">
    <location>
        <begin position="389"/>
        <end position="438"/>
    </location>
</feature>
<dbReference type="SUPFAM" id="SSF51905">
    <property type="entry name" value="FAD/NAD(P)-binding domain"/>
    <property type="match status" value="1"/>
</dbReference>
<feature type="binding site" evidence="6">
    <location>
        <position position="211"/>
    </location>
    <ligand>
        <name>FAD</name>
        <dbReference type="ChEBI" id="CHEBI:57692"/>
    </ligand>
</feature>
<dbReference type="GO" id="GO:0050660">
    <property type="term" value="F:flavin adenine dinucleotide binding"/>
    <property type="evidence" value="ECO:0007669"/>
    <property type="project" value="InterPro"/>
</dbReference>
<comment type="cofactor">
    <cofactor evidence="1 6">
        <name>FAD</name>
        <dbReference type="ChEBI" id="CHEBI:57692"/>
    </cofactor>
</comment>
<comment type="similarity">
    <text evidence="2">Belongs to the GMC oxidoreductase family.</text>
</comment>
<reference evidence="9 10" key="1">
    <citation type="submission" date="2016-10" db="EMBL/GenBank/DDBJ databases">
        <authorList>
            <person name="de Groot N.N."/>
        </authorList>
    </citation>
    <scope>NUCLEOTIDE SEQUENCE [LARGE SCALE GENOMIC DNA]</scope>
    <source>
        <strain evidence="9 10">DSM 44215</strain>
    </source>
</reference>
<dbReference type="InterPro" id="IPR000172">
    <property type="entry name" value="GMC_OxRdtase_N"/>
</dbReference>
<proteinExistence type="inferred from homology"/>
<dbReference type="Gene3D" id="3.50.50.60">
    <property type="entry name" value="FAD/NAD(P)-binding domain"/>
    <property type="match status" value="3"/>
</dbReference>
<evidence type="ECO:0000256" key="2">
    <source>
        <dbReference type="ARBA" id="ARBA00010790"/>
    </source>
</evidence>
<evidence type="ECO:0000313" key="10">
    <source>
        <dbReference type="Proteomes" id="UP000183180"/>
    </source>
</evidence>
<evidence type="ECO:0000256" key="6">
    <source>
        <dbReference type="PIRSR" id="PIRSR000137-2"/>
    </source>
</evidence>
<evidence type="ECO:0000256" key="1">
    <source>
        <dbReference type="ARBA" id="ARBA00001974"/>
    </source>
</evidence>
<dbReference type="Pfam" id="PF05199">
    <property type="entry name" value="GMC_oxred_C"/>
    <property type="match status" value="1"/>
</dbReference>
<evidence type="ECO:0000259" key="8">
    <source>
        <dbReference type="Pfam" id="PF05199"/>
    </source>
</evidence>
<evidence type="ECO:0000313" key="9">
    <source>
        <dbReference type="EMBL" id="SDU83580.1"/>
    </source>
</evidence>
<dbReference type="InterPro" id="IPR051473">
    <property type="entry name" value="P2Ox-like"/>
</dbReference>
<feature type="domain" description="Glucose-methanol-choline oxidoreductase N-terminal" evidence="7">
    <location>
        <begin position="17"/>
        <end position="255"/>
    </location>
</feature>
<evidence type="ECO:0000256" key="4">
    <source>
        <dbReference type="ARBA" id="ARBA00022827"/>
    </source>
</evidence>
<dbReference type="Proteomes" id="UP000183180">
    <property type="component" value="Unassembled WGS sequence"/>
</dbReference>
<evidence type="ECO:0000256" key="3">
    <source>
        <dbReference type="ARBA" id="ARBA00022630"/>
    </source>
</evidence>
<sequence length="449" mass="47480">MTRPLRMSSPDERLTADVVIVGAGSAGCVLAERLSRDPGRDVVLLERGPGRRPGPEARDLRALPIGDHARYVVRHVTDLDGLTAARGSAVGGSSAVNGGYFLRWHRDDFADWPAGWDLDAVDAAYSELDGIAGSMSVSPVSDDELGDAGGAFERYWSARVPVRPVDARWPVVGVNRVLGNRSGMLRRTAAEAYLEQALDRPNLRVLADCEVRRLAVSGGRRVTGVRADRFAVSAGEVILAAGTLGTAQLLLVSGLEALDGADHLEAGEHRGLAVSYRRMAPADPGMVLPTVVHTDDGLEIRCYRDDFAAFIDGLPPTGPMVEVTAMSRSPVRLVAGDERVRLEFGEPSPEVTVSMRAGADRVVEMLRSREFAGIVVPGSASVAAVPGFSQHAWGTMPMGVRTDALGAVHGAEGLRIVDGSILPTGGRSGPHATIMMMAVHIGNRLAGLG</sequence>
<gene>
    <name evidence="9" type="ORF">SAMN04488548_136759</name>
</gene>
<dbReference type="InterPro" id="IPR007867">
    <property type="entry name" value="GMC_OxRtase_C"/>
</dbReference>
<dbReference type="PIRSF" id="PIRSF000137">
    <property type="entry name" value="Alcohol_oxidase"/>
    <property type="match status" value="1"/>
</dbReference>
<dbReference type="PANTHER" id="PTHR42784:SF1">
    <property type="entry name" value="PYRANOSE 2-OXIDASE"/>
    <property type="match status" value="1"/>
</dbReference>
<keyword evidence="4 6" id="KW-0274">FAD</keyword>